<comment type="caution">
    <text evidence="1">The sequence shown here is derived from an EMBL/GenBank/DDBJ whole genome shotgun (WGS) entry which is preliminary data.</text>
</comment>
<dbReference type="SUPFAM" id="SSF56112">
    <property type="entry name" value="Protein kinase-like (PK-like)"/>
    <property type="match status" value="1"/>
</dbReference>
<proteinExistence type="predicted"/>
<dbReference type="OrthoDB" id="4633509at2759"/>
<dbReference type="AlphaFoldDB" id="A0A9P7ML18"/>
<dbReference type="InterPro" id="IPR011009">
    <property type="entry name" value="Kinase-like_dom_sf"/>
</dbReference>
<reference evidence="1" key="1">
    <citation type="journal article" date="2020" name="bioRxiv">
        <title>Whole genome comparisons of ergot fungi reveals the divergence and evolution of species within the genus Claviceps are the result of varying mechanisms driving genome evolution and host range expansion.</title>
        <authorList>
            <person name="Wyka S.A."/>
            <person name="Mondo S.J."/>
            <person name="Liu M."/>
            <person name="Dettman J."/>
            <person name="Nalam V."/>
            <person name="Broders K.D."/>
        </authorList>
    </citation>
    <scope>NUCLEOTIDE SEQUENCE</scope>
    <source>
        <strain evidence="1">CCC 1102</strain>
    </source>
</reference>
<accession>A0A9P7ML18</accession>
<dbReference type="InterPro" id="IPR025213">
    <property type="entry name" value="Sim4_Fta2"/>
</dbReference>
<dbReference type="Pfam" id="PF13095">
    <property type="entry name" value="FTA2"/>
    <property type="match status" value="1"/>
</dbReference>
<sequence length="305" mass="35283">MSLSEGDQQQRPEPPLTRFDRLCIRAKQQPCLDEKPMSDTAAACAWKDFRHPLLGRFTHQGNFRFLKALGFGVDGVVWKVRIDSQTYALKVFWDAEAPEGNKYWSLQRECHNAALIAKMRFAIENSSDPIWLNPNPKTFDDAVSNLHAFSTEGRSEARFRDMLGAVEYRTAPRLRECYGWTPISGEELWALPPHMRPPTLRYKRQVMSKMQSTEDYRAIVYEYVPGSDTGMDAEIIQAQLDFFWLGGWCLVPMRIENWGGPGILLDMADLVRLRDIGWRKSEYHRTDAKDVMKLLEFSLDEGRRL</sequence>
<protein>
    <submittedName>
        <fullName evidence="1">Uncharacterized protein</fullName>
    </submittedName>
</protein>
<evidence type="ECO:0000313" key="1">
    <source>
        <dbReference type="EMBL" id="KAG5956506.1"/>
    </source>
</evidence>
<name>A0A9P7ML18_9HYPO</name>
<dbReference type="Proteomes" id="UP000784919">
    <property type="component" value="Unassembled WGS sequence"/>
</dbReference>
<gene>
    <name evidence="1" type="ORF">E4U56_006547</name>
</gene>
<dbReference type="EMBL" id="SRPS01000534">
    <property type="protein sequence ID" value="KAG5956506.1"/>
    <property type="molecule type" value="Genomic_DNA"/>
</dbReference>
<evidence type="ECO:0000313" key="2">
    <source>
        <dbReference type="Proteomes" id="UP000784919"/>
    </source>
</evidence>
<organism evidence="1 2">
    <name type="scientific">Claviceps arundinis</name>
    <dbReference type="NCBI Taxonomy" id="1623583"/>
    <lineage>
        <taxon>Eukaryota</taxon>
        <taxon>Fungi</taxon>
        <taxon>Dikarya</taxon>
        <taxon>Ascomycota</taxon>
        <taxon>Pezizomycotina</taxon>
        <taxon>Sordariomycetes</taxon>
        <taxon>Hypocreomycetidae</taxon>
        <taxon>Hypocreales</taxon>
        <taxon>Clavicipitaceae</taxon>
        <taxon>Claviceps</taxon>
    </lineage>
</organism>